<dbReference type="Pfam" id="PF05175">
    <property type="entry name" value="MTS"/>
    <property type="match status" value="1"/>
</dbReference>
<evidence type="ECO:0000256" key="2">
    <source>
        <dbReference type="ARBA" id="ARBA00022679"/>
    </source>
</evidence>
<dbReference type="InterPro" id="IPR007848">
    <property type="entry name" value="Small_mtfrase_dom"/>
</dbReference>
<keyword evidence="2 5" id="KW-0808">Transferase</keyword>
<dbReference type="RefSeq" id="WP_058311968.1">
    <property type="nucleotide sequence ID" value="NZ_CYTW01000003.1"/>
</dbReference>
<organism evidence="5 6">
    <name type="scientific">Shimia thalassica</name>
    <dbReference type="NCBI Taxonomy" id="1715693"/>
    <lineage>
        <taxon>Bacteria</taxon>
        <taxon>Pseudomonadati</taxon>
        <taxon>Pseudomonadota</taxon>
        <taxon>Alphaproteobacteria</taxon>
        <taxon>Rhodobacterales</taxon>
        <taxon>Roseobacteraceae</taxon>
    </lineage>
</organism>
<evidence type="ECO:0000256" key="1">
    <source>
        <dbReference type="ARBA" id="ARBA00022603"/>
    </source>
</evidence>
<dbReference type="EC" id="2.1.1.174" evidence="5"/>
<dbReference type="InterPro" id="IPR046977">
    <property type="entry name" value="RsmC/RlmG"/>
</dbReference>
<evidence type="ECO:0000259" key="4">
    <source>
        <dbReference type="Pfam" id="PF05175"/>
    </source>
</evidence>
<sequence>MSQSRLTMAVQDNGLDLSHASRIAVFAPMAGFDLSSLPKSKCQIIQPLKVDHAAYAAAGFDCVVHEDGSYDFALVCLPRAKAQARDLIARAVACAGTVIVDGQKTDGVESYLKDCRKRADLDGSMAKAHGKLFWFSGGSFDDWRAPLRQKISDDFVTAAGVFSADAIDPASLLLAQSLPAKLGRNVADLGAGWGYLSAQVLKHEEVETLYLIEGDRVALDCAQDNIKDDRAEFHWADVRRWQARARMDTVVMNPPFHTGRSAEPSLGVDFIKAAAKMMAPSGQLWMVANRHLPYEATLDTLFAKTEEVAGDNRFKVLWASRPARARG</sequence>
<evidence type="ECO:0000313" key="5">
    <source>
        <dbReference type="EMBL" id="CUK04488.1"/>
    </source>
</evidence>
<keyword evidence="6" id="KW-1185">Reference proteome</keyword>
<protein>
    <submittedName>
        <fullName evidence="5">Ribosomal RNA large subunit methyltransferase G</fullName>
        <ecNumber evidence="5">2.1.1.174</ecNumber>
    </submittedName>
</protein>
<dbReference type="GO" id="GO:0052916">
    <property type="term" value="F:23S rRNA (guanine(1835)-N(2))-methyltransferase activity"/>
    <property type="evidence" value="ECO:0007669"/>
    <property type="project" value="UniProtKB-EC"/>
</dbReference>
<keyword evidence="3" id="KW-0949">S-adenosyl-L-methionine</keyword>
<reference evidence="6" key="1">
    <citation type="submission" date="2015-09" db="EMBL/GenBank/DDBJ databases">
        <authorList>
            <person name="Rodrigo-Torres Lidia"/>
            <person name="Arahal R.David."/>
        </authorList>
    </citation>
    <scope>NUCLEOTIDE SEQUENCE [LARGE SCALE GENOMIC DNA]</scope>
    <source>
        <strain evidence="6">CECT 7735</strain>
    </source>
</reference>
<evidence type="ECO:0000256" key="3">
    <source>
        <dbReference type="ARBA" id="ARBA00022691"/>
    </source>
</evidence>
<dbReference type="EMBL" id="CYTW01000003">
    <property type="protein sequence ID" value="CUK04488.1"/>
    <property type="molecule type" value="Genomic_DNA"/>
</dbReference>
<evidence type="ECO:0000313" key="6">
    <source>
        <dbReference type="Proteomes" id="UP000051870"/>
    </source>
</evidence>
<dbReference type="AlphaFoldDB" id="A0A0N7M9W9"/>
<dbReference type="GeneID" id="83881795"/>
<proteinExistence type="predicted"/>
<dbReference type="Gene3D" id="3.40.50.150">
    <property type="entry name" value="Vaccinia Virus protein VP39"/>
    <property type="match status" value="2"/>
</dbReference>
<feature type="domain" description="Methyltransferase small" evidence="4">
    <location>
        <begin position="155"/>
        <end position="317"/>
    </location>
</feature>
<accession>A0A0N7M9W9</accession>
<gene>
    <name evidence="5" type="primary">rlmG</name>
    <name evidence="5" type="ORF">PH7735_02787</name>
</gene>
<dbReference type="SUPFAM" id="SSF53335">
    <property type="entry name" value="S-adenosyl-L-methionine-dependent methyltransferases"/>
    <property type="match status" value="1"/>
</dbReference>
<dbReference type="CDD" id="cd02440">
    <property type="entry name" value="AdoMet_MTases"/>
    <property type="match status" value="1"/>
</dbReference>
<dbReference type="Proteomes" id="UP000051870">
    <property type="component" value="Unassembled WGS sequence"/>
</dbReference>
<dbReference type="PANTHER" id="PTHR47816:SF4">
    <property type="entry name" value="RIBOSOMAL RNA SMALL SUBUNIT METHYLTRANSFERASE C"/>
    <property type="match status" value="1"/>
</dbReference>
<name>A0A0N7M9W9_9RHOB</name>
<keyword evidence="1 5" id="KW-0489">Methyltransferase</keyword>
<dbReference type="InterPro" id="IPR029063">
    <property type="entry name" value="SAM-dependent_MTases_sf"/>
</dbReference>
<dbReference type="PANTHER" id="PTHR47816">
    <property type="entry name" value="RIBOSOMAL RNA SMALL SUBUNIT METHYLTRANSFERASE C"/>
    <property type="match status" value="1"/>
</dbReference>
<dbReference type="STRING" id="1715693.PH7735_02787"/>